<keyword evidence="2" id="KW-1185">Reference proteome</keyword>
<organism evidence="1 2">
    <name type="scientific">Eretmocerus hayati</name>
    <dbReference type="NCBI Taxonomy" id="131215"/>
    <lineage>
        <taxon>Eukaryota</taxon>
        <taxon>Metazoa</taxon>
        <taxon>Ecdysozoa</taxon>
        <taxon>Arthropoda</taxon>
        <taxon>Hexapoda</taxon>
        <taxon>Insecta</taxon>
        <taxon>Pterygota</taxon>
        <taxon>Neoptera</taxon>
        <taxon>Endopterygota</taxon>
        <taxon>Hymenoptera</taxon>
        <taxon>Apocrita</taxon>
        <taxon>Proctotrupomorpha</taxon>
        <taxon>Chalcidoidea</taxon>
        <taxon>Aphelinidae</taxon>
        <taxon>Aphelininae</taxon>
        <taxon>Eretmocerus</taxon>
    </lineage>
</organism>
<proteinExistence type="predicted"/>
<sequence length="136" mass="15830">MEEAEPHRIDLEENAAQDMTILIKTKTTVQKVKYNGMILGDSHPNSTVFLVNKTVAEIQRSKYQGADLFVVVKKFEKTAFLDQKWDPDIFNIWEVTRSSQDEPTVPLRTIVLKFMRFQMNHSKDETQRLFVVSLLL</sequence>
<gene>
    <name evidence="1" type="ORF">QAD02_020844</name>
</gene>
<name>A0ACC2PPV3_9HYME</name>
<comment type="caution">
    <text evidence="1">The sequence shown here is derived from an EMBL/GenBank/DDBJ whole genome shotgun (WGS) entry which is preliminary data.</text>
</comment>
<evidence type="ECO:0000313" key="1">
    <source>
        <dbReference type="EMBL" id="KAJ8685051.1"/>
    </source>
</evidence>
<protein>
    <submittedName>
        <fullName evidence="1">Uncharacterized protein</fullName>
    </submittedName>
</protein>
<dbReference type="Proteomes" id="UP001239111">
    <property type="component" value="Chromosome 1"/>
</dbReference>
<accession>A0ACC2PPV3</accession>
<evidence type="ECO:0000313" key="2">
    <source>
        <dbReference type="Proteomes" id="UP001239111"/>
    </source>
</evidence>
<reference evidence="1" key="1">
    <citation type="submission" date="2023-04" db="EMBL/GenBank/DDBJ databases">
        <title>A chromosome-level genome assembly of the parasitoid wasp Eretmocerus hayati.</title>
        <authorList>
            <person name="Zhong Y."/>
            <person name="Liu S."/>
            <person name="Liu Y."/>
        </authorList>
    </citation>
    <scope>NUCLEOTIDE SEQUENCE</scope>
    <source>
        <strain evidence="1">ZJU_SS_LIU_2023</strain>
    </source>
</reference>
<dbReference type="EMBL" id="CM056741">
    <property type="protein sequence ID" value="KAJ8685051.1"/>
    <property type="molecule type" value="Genomic_DNA"/>
</dbReference>